<dbReference type="Proteomes" id="UP000467132">
    <property type="component" value="Unassembled WGS sequence"/>
</dbReference>
<dbReference type="PANTHER" id="PTHR44757:SF2">
    <property type="entry name" value="BIOFILM ARCHITECTURE MAINTENANCE PROTEIN MBAA"/>
    <property type="match status" value="1"/>
</dbReference>
<dbReference type="Pfam" id="PF00563">
    <property type="entry name" value="EAL"/>
    <property type="match status" value="1"/>
</dbReference>
<dbReference type="CDD" id="cd00130">
    <property type="entry name" value="PAS"/>
    <property type="match status" value="1"/>
</dbReference>
<dbReference type="InterPro" id="IPR000160">
    <property type="entry name" value="GGDEF_dom"/>
</dbReference>
<dbReference type="EMBL" id="QXXA01000010">
    <property type="protein sequence ID" value="NBI07184.1"/>
    <property type="molecule type" value="Genomic_DNA"/>
</dbReference>
<dbReference type="CDD" id="cd01948">
    <property type="entry name" value="EAL"/>
    <property type="match status" value="1"/>
</dbReference>
<dbReference type="InterPro" id="IPR035965">
    <property type="entry name" value="PAS-like_dom_sf"/>
</dbReference>
<evidence type="ECO:0000256" key="3">
    <source>
        <dbReference type="ARBA" id="ARBA00022679"/>
    </source>
</evidence>
<dbReference type="CDD" id="cd18773">
    <property type="entry name" value="PDC1_HK_sensor"/>
    <property type="match status" value="1"/>
</dbReference>
<dbReference type="SMART" id="SM00267">
    <property type="entry name" value="GGDEF"/>
    <property type="match status" value="1"/>
</dbReference>
<dbReference type="OrthoDB" id="9762141at2"/>
<accession>A0A845QYZ5</accession>
<dbReference type="PROSITE" id="PS50887">
    <property type="entry name" value="GGDEF"/>
    <property type="match status" value="1"/>
</dbReference>
<dbReference type="SUPFAM" id="SSF141868">
    <property type="entry name" value="EAL domain-like"/>
    <property type="match status" value="1"/>
</dbReference>
<dbReference type="SMART" id="SM00052">
    <property type="entry name" value="EAL"/>
    <property type="match status" value="1"/>
</dbReference>
<dbReference type="InterPro" id="IPR001633">
    <property type="entry name" value="EAL_dom"/>
</dbReference>
<keyword evidence="5" id="KW-0418">Kinase</keyword>
<evidence type="ECO:0000256" key="1">
    <source>
        <dbReference type="ARBA" id="ARBA00004370"/>
    </source>
</evidence>
<feature type="domain" description="EAL" evidence="10">
    <location>
        <begin position="652"/>
        <end position="904"/>
    </location>
</feature>
<dbReference type="GO" id="GO:0016301">
    <property type="term" value="F:kinase activity"/>
    <property type="evidence" value="ECO:0007669"/>
    <property type="project" value="UniProtKB-KW"/>
</dbReference>
<dbReference type="PROSITE" id="PS50883">
    <property type="entry name" value="EAL"/>
    <property type="match status" value="1"/>
</dbReference>
<dbReference type="InterPro" id="IPR043128">
    <property type="entry name" value="Rev_trsase/Diguanyl_cyclase"/>
</dbReference>
<gene>
    <name evidence="12" type="ORF">D3Z33_10000</name>
</gene>
<dbReference type="GO" id="GO:0016020">
    <property type="term" value="C:membrane"/>
    <property type="evidence" value="ECO:0007669"/>
    <property type="project" value="UniProtKB-SubCell"/>
</dbReference>
<dbReference type="InterPro" id="IPR029151">
    <property type="entry name" value="Sensor-like_sf"/>
</dbReference>
<protein>
    <submittedName>
        <fullName evidence="12">Phosphodiesterase</fullName>
    </submittedName>
</protein>
<dbReference type="AlphaFoldDB" id="A0A845QYZ5"/>
<dbReference type="InterPro" id="IPR048760">
    <property type="entry name" value="VP0354-like_sensor_dom"/>
</dbReference>
<sequence length="904" mass="106589">MDVINFDDFKNIIKRYLVITIPVIIIFIFMINYNENKSSEDTKQYIINEQIQKSNIMNFFINDMFSEMHEDLMLIKNSDEIHTYINDDIKNLDIVEKMFIRATNNKNKIEKIRFLNDTGDEIIRVDNENNKSKLIEKDKLENKINSYYYINTKNLRDGEIYISKMDLKMKGEKLQIPYTPLIRISTPVFTNDGKYKGILVISYDAREIIDVFEKYFDQKQFSFVDYSLLNSEGYYLHNKDNNKTFGFMYDTRKQYNLSTQNLALWNQINSKDEGIYETDDMVYYFMKLDKFSSMNKNTNENYWIAISSFNINDFNIVKDNIIFGMNSGQIWMMILLIVLFLFIITLVYFSKKNKEQLNITEYIAKNTNDAVIITDSNNTITYVNKSYEKITGYSKEEVIGFTPGNFKSGSQTNEFYKDMWKSINRKNYWRGELWDKRKDGILYPKDLSIYKIKNKFKKDDLKYIGIFTDLTELKKEQEYIDKLKDYNIDTNLPNENLLFKLIDSSIYRNKDKFFVIYFSIENYNSIVLNSEDNLKYILDILIKRINTILDKKDFIAHISKNKFVIGISSLKSKEEIDNFIKKLISISKLSYFVKEKELYFDLKVGISCYPNDGKNANELIINSNIALDKAIETQGKYYLYFDKELKEDIQNEYDIKLMLNKAIIYGEFSINYQPQVNSKTGDVIGAEALLRWNTKKLGPISPAVFIPIAERTGQIVEIGYWVIERVFKDYESLKEKIGKNFRISINISAMQFNDENFLRRIKESIEKNKINTSYFELEITESLLLSGLKQVNEKLNELRKLGFTIAIDDFGTGYSSLSYIKQLNINKLKIDRTFIKDYPNNDDGEIADIITNISYKLKLDVIAEGVETEEQIEYLKRKGCYLIQGYYYSKPLAKDEFLEYLPLT</sequence>
<evidence type="ECO:0000259" key="10">
    <source>
        <dbReference type="PROSITE" id="PS50883"/>
    </source>
</evidence>
<keyword evidence="8" id="KW-0472">Membrane</keyword>
<dbReference type="Gene3D" id="3.30.70.270">
    <property type="match status" value="1"/>
</dbReference>
<comment type="subcellular location">
    <subcellularLocation>
        <location evidence="1">Membrane</location>
    </subcellularLocation>
</comment>
<dbReference type="Gene3D" id="3.20.20.450">
    <property type="entry name" value="EAL domain"/>
    <property type="match status" value="1"/>
</dbReference>
<dbReference type="NCBIfam" id="TIGR00229">
    <property type="entry name" value="sensory_box"/>
    <property type="match status" value="1"/>
</dbReference>
<dbReference type="InterPro" id="IPR052155">
    <property type="entry name" value="Biofilm_reg_signaling"/>
</dbReference>
<feature type="domain" description="PAS" evidence="9">
    <location>
        <begin position="355"/>
        <end position="400"/>
    </location>
</feature>
<evidence type="ECO:0000313" key="13">
    <source>
        <dbReference type="Proteomes" id="UP000467132"/>
    </source>
</evidence>
<evidence type="ECO:0000259" key="11">
    <source>
        <dbReference type="PROSITE" id="PS50887"/>
    </source>
</evidence>
<dbReference type="SMART" id="SM00091">
    <property type="entry name" value="PAS"/>
    <property type="match status" value="1"/>
</dbReference>
<feature type="domain" description="GGDEF" evidence="11">
    <location>
        <begin position="511"/>
        <end position="643"/>
    </location>
</feature>
<evidence type="ECO:0000256" key="2">
    <source>
        <dbReference type="ARBA" id="ARBA00022553"/>
    </source>
</evidence>
<reference evidence="12 13" key="1">
    <citation type="submission" date="2018-08" db="EMBL/GenBank/DDBJ databases">
        <title>Murine metabolic-syndrome-specific gut microbial biobank.</title>
        <authorList>
            <person name="Liu C."/>
        </authorList>
    </citation>
    <scope>NUCLEOTIDE SEQUENCE [LARGE SCALE GENOMIC DNA]</scope>
    <source>
        <strain evidence="12 13">583</strain>
    </source>
</reference>
<dbReference type="InterPro" id="IPR000014">
    <property type="entry name" value="PAS"/>
</dbReference>
<evidence type="ECO:0000256" key="8">
    <source>
        <dbReference type="SAM" id="Phobius"/>
    </source>
</evidence>
<dbReference type="GO" id="GO:0005524">
    <property type="term" value="F:ATP binding"/>
    <property type="evidence" value="ECO:0007669"/>
    <property type="project" value="UniProtKB-KW"/>
</dbReference>
<dbReference type="RefSeq" id="WP_160197646.1">
    <property type="nucleotide sequence ID" value="NZ_QXXA01000010.1"/>
</dbReference>
<keyword evidence="8" id="KW-0812">Transmembrane</keyword>
<keyword evidence="6" id="KW-0067">ATP-binding</keyword>
<keyword evidence="13" id="KW-1185">Reference proteome</keyword>
<dbReference type="InterPro" id="IPR029787">
    <property type="entry name" value="Nucleotide_cyclase"/>
</dbReference>
<proteinExistence type="predicted"/>
<evidence type="ECO:0000256" key="6">
    <source>
        <dbReference type="ARBA" id="ARBA00022840"/>
    </source>
</evidence>
<dbReference type="Gene3D" id="3.30.450.20">
    <property type="entry name" value="PAS domain"/>
    <property type="match status" value="3"/>
</dbReference>
<dbReference type="Pfam" id="PF13426">
    <property type="entry name" value="PAS_9"/>
    <property type="match status" value="1"/>
</dbReference>
<dbReference type="Pfam" id="PF00990">
    <property type="entry name" value="GGDEF"/>
    <property type="match status" value="1"/>
</dbReference>
<evidence type="ECO:0000259" key="9">
    <source>
        <dbReference type="PROSITE" id="PS50112"/>
    </source>
</evidence>
<evidence type="ECO:0000256" key="4">
    <source>
        <dbReference type="ARBA" id="ARBA00022741"/>
    </source>
</evidence>
<dbReference type="SUPFAM" id="SSF55785">
    <property type="entry name" value="PYP-like sensor domain (PAS domain)"/>
    <property type="match status" value="1"/>
</dbReference>
<dbReference type="SUPFAM" id="SSF55073">
    <property type="entry name" value="Nucleotide cyclase"/>
    <property type="match status" value="1"/>
</dbReference>
<dbReference type="PROSITE" id="PS50112">
    <property type="entry name" value="PAS"/>
    <property type="match status" value="1"/>
</dbReference>
<feature type="transmembrane region" description="Helical" evidence="8">
    <location>
        <begin position="330"/>
        <end position="349"/>
    </location>
</feature>
<dbReference type="Pfam" id="PF21623">
    <property type="entry name" value="HK_sensor_dom_bact"/>
    <property type="match status" value="1"/>
</dbReference>
<comment type="caution">
    <text evidence="12">The sequence shown here is derived from an EMBL/GenBank/DDBJ whole genome shotgun (WGS) entry which is preliminary data.</text>
</comment>
<evidence type="ECO:0000313" key="12">
    <source>
        <dbReference type="EMBL" id="NBI07184.1"/>
    </source>
</evidence>
<keyword evidence="2" id="KW-0597">Phosphoprotein</keyword>
<keyword evidence="8" id="KW-1133">Transmembrane helix</keyword>
<dbReference type="PANTHER" id="PTHR44757">
    <property type="entry name" value="DIGUANYLATE CYCLASE DGCP"/>
    <property type="match status" value="1"/>
</dbReference>
<evidence type="ECO:0000256" key="7">
    <source>
        <dbReference type="ARBA" id="ARBA00023012"/>
    </source>
</evidence>
<feature type="transmembrane region" description="Helical" evidence="8">
    <location>
        <begin position="12"/>
        <end position="33"/>
    </location>
</feature>
<organism evidence="12 13">
    <name type="scientific">Senegalia massiliensis</name>
    <dbReference type="NCBI Taxonomy" id="1720316"/>
    <lineage>
        <taxon>Bacteria</taxon>
        <taxon>Bacillati</taxon>
        <taxon>Bacillota</taxon>
        <taxon>Clostridia</taxon>
        <taxon>Eubacteriales</taxon>
        <taxon>Clostridiaceae</taxon>
        <taxon>Senegalia</taxon>
    </lineage>
</organism>
<keyword evidence="4" id="KW-0547">Nucleotide-binding</keyword>
<evidence type="ECO:0000256" key="5">
    <source>
        <dbReference type="ARBA" id="ARBA00022777"/>
    </source>
</evidence>
<name>A0A845QYZ5_9CLOT</name>
<dbReference type="GO" id="GO:0000160">
    <property type="term" value="P:phosphorelay signal transduction system"/>
    <property type="evidence" value="ECO:0007669"/>
    <property type="project" value="UniProtKB-KW"/>
</dbReference>
<dbReference type="SUPFAM" id="SSF103190">
    <property type="entry name" value="Sensory domain-like"/>
    <property type="match status" value="2"/>
</dbReference>
<keyword evidence="3" id="KW-0808">Transferase</keyword>
<dbReference type="InterPro" id="IPR035919">
    <property type="entry name" value="EAL_sf"/>
</dbReference>
<keyword evidence="7" id="KW-0902">Two-component regulatory system</keyword>